<gene>
    <name evidence="1" type="ORF">HaLaN_21698</name>
</gene>
<accession>A0A699ZZP3</accession>
<name>A0A699ZZP3_HAELA</name>
<keyword evidence="2" id="KW-1185">Reference proteome</keyword>
<organism evidence="1 2">
    <name type="scientific">Haematococcus lacustris</name>
    <name type="common">Green alga</name>
    <name type="synonym">Haematococcus pluvialis</name>
    <dbReference type="NCBI Taxonomy" id="44745"/>
    <lineage>
        <taxon>Eukaryota</taxon>
        <taxon>Viridiplantae</taxon>
        <taxon>Chlorophyta</taxon>
        <taxon>core chlorophytes</taxon>
        <taxon>Chlorophyceae</taxon>
        <taxon>CS clade</taxon>
        <taxon>Chlamydomonadales</taxon>
        <taxon>Haematococcaceae</taxon>
        <taxon>Haematococcus</taxon>
    </lineage>
</organism>
<dbReference type="AlphaFoldDB" id="A0A699ZZP3"/>
<dbReference type="EMBL" id="BLLF01002413">
    <property type="protein sequence ID" value="GFH23988.1"/>
    <property type="molecule type" value="Genomic_DNA"/>
</dbReference>
<dbReference type="Proteomes" id="UP000485058">
    <property type="component" value="Unassembled WGS sequence"/>
</dbReference>
<sequence length="65" mass="7131">AAGSDCSGPAVQSCPRASWRCLVYRTGCLCPSHSAASCTRLWRPQQLILTRTEQCPPLWPQLSPM</sequence>
<feature type="non-terminal residue" evidence="1">
    <location>
        <position position="1"/>
    </location>
</feature>
<reference evidence="1 2" key="1">
    <citation type="submission" date="2020-02" db="EMBL/GenBank/DDBJ databases">
        <title>Draft genome sequence of Haematococcus lacustris strain NIES-144.</title>
        <authorList>
            <person name="Morimoto D."/>
            <person name="Nakagawa S."/>
            <person name="Yoshida T."/>
            <person name="Sawayama S."/>
        </authorList>
    </citation>
    <scope>NUCLEOTIDE SEQUENCE [LARGE SCALE GENOMIC DNA]</scope>
    <source>
        <strain evidence="1 2">NIES-144</strain>
    </source>
</reference>
<evidence type="ECO:0000313" key="2">
    <source>
        <dbReference type="Proteomes" id="UP000485058"/>
    </source>
</evidence>
<comment type="caution">
    <text evidence="1">The sequence shown here is derived from an EMBL/GenBank/DDBJ whole genome shotgun (WGS) entry which is preliminary data.</text>
</comment>
<protein>
    <submittedName>
        <fullName evidence="1">Uncharacterized protein</fullName>
    </submittedName>
</protein>
<feature type="non-terminal residue" evidence="1">
    <location>
        <position position="65"/>
    </location>
</feature>
<evidence type="ECO:0000313" key="1">
    <source>
        <dbReference type="EMBL" id="GFH23988.1"/>
    </source>
</evidence>
<proteinExistence type="predicted"/>